<organism evidence="1 2">
    <name type="scientific">Halobaculum gomorrense</name>
    <dbReference type="NCBI Taxonomy" id="43928"/>
    <lineage>
        <taxon>Archaea</taxon>
        <taxon>Methanobacteriati</taxon>
        <taxon>Methanobacteriota</taxon>
        <taxon>Stenosarchaea group</taxon>
        <taxon>Halobacteria</taxon>
        <taxon>Halobacteriales</taxon>
        <taxon>Haloferacaceae</taxon>
        <taxon>Halobaculum</taxon>
    </lineage>
</organism>
<protein>
    <submittedName>
        <fullName evidence="1">Uncharacterized protein</fullName>
    </submittedName>
</protein>
<reference evidence="1 2" key="1">
    <citation type="submission" date="2016-11" db="EMBL/GenBank/DDBJ databases">
        <authorList>
            <person name="Jaros S."/>
            <person name="Januszkiewicz K."/>
            <person name="Wedrychowicz H."/>
        </authorList>
    </citation>
    <scope>NUCLEOTIDE SEQUENCE [LARGE SCALE GENOMIC DNA]</scope>
    <source>
        <strain evidence="1 2">DSM 9297</strain>
    </source>
</reference>
<keyword evidence="2" id="KW-1185">Reference proteome</keyword>
<accession>A0A1M5SES3</accession>
<evidence type="ECO:0000313" key="1">
    <source>
        <dbReference type="EMBL" id="SHH37026.1"/>
    </source>
</evidence>
<evidence type="ECO:0000313" key="2">
    <source>
        <dbReference type="Proteomes" id="UP000184357"/>
    </source>
</evidence>
<dbReference type="RefSeq" id="WP_073309922.1">
    <property type="nucleotide sequence ID" value="NZ_FQWV01000006.1"/>
</dbReference>
<dbReference type="EMBL" id="FQWV01000006">
    <property type="protein sequence ID" value="SHH37026.1"/>
    <property type="molecule type" value="Genomic_DNA"/>
</dbReference>
<dbReference type="OrthoDB" id="342185at2157"/>
<dbReference type="Proteomes" id="UP000184357">
    <property type="component" value="Unassembled WGS sequence"/>
</dbReference>
<name>A0A1M5SES3_9EURY</name>
<sequence length="79" mass="8360">MVTIAEGVRLTGAALGAVGGALVALEFFQVPSYVTYEEEWDSYDIDIAPATVTEHTNLGRVGGLLVSLGFTLLFIGELL</sequence>
<dbReference type="AlphaFoldDB" id="A0A1M5SES3"/>
<gene>
    <name evidence="1" type="ORF">SAMN05443636_2439</name>
</gene>
<proteinExistence type="predicted"/>